<dbReference type="Proteomes" id="UP001311232">
    <property type="component" value="Unassembled WGS sequence"/>
</dbReference>
<reference evidence="1 2" key="1">
    <citation type="submission" date="2021-06" db="EMBL/GenBank/DDBJ databases">
        <authorList>
            <person name="Palmer J.M."/>
        </authorList>
    </citation>
    <scope>NUCLEOTIDE SEQUENCE [LARGE SCALE GENOMIC DNA]</scope>
    <source>
        <strain evidence="1 2">MEX-2019</strain>
        <tissue evidence="1">Muscle</tissue>
    </source>
</reference>
<organism evidence="1 2">
    <name type="scientific">Crenichthys baileyi</name>
    <name type="common">White River springfish</name>
    <dbReference type="NCBI Taxonomy" id="28760"/>
    <lineage>
        <taxon>Eukaryota</taxon>
        <taxon>Metazoa</taxon>
        <taxon>Chordata</taxon>
        <taxon>Craniata</taxon>
        <taxon>Vertebrata</taxon>
        <taxon>Euteleostomi</taxon>
        <taxon>Actinopterygii</taxon>
        <taxon>Neopterygii</taxon>
        <taxon>Teleostei</taxon>
        <taxon>Neoteleostei</taxon>
        <taxon>Acanthomorphata</taxon>
        <taxon>Ovalentaria</taxon>
        <taxon>Atherinomorphae</taxon>
        <taxon>Cyprinodontiformes</taxon>
        <taxon>Goodeidae</taxon>
        <taxon>Crenichthys</taxon>
    </lineage>
</organism>
<dbReference type="AlphaFoldDB" id="A0AAV9RJR4"/>
<name>A0AAV9RJR4_9TELE</name>
<accession>A0AAV9RJR4</accession>
<evidence type="ECO:0000313" key="2">
    <source>
        <dbReference type="Proteomes" id="UP001311232"/>
    </source>
</evidence>
<keyword evidence="2" id="KW-1185">Reference proteome</keyword>
<dbReference type="EMBL" id="JAHHUM010001761">
    <property type="protein sequence ID" value="KAK5609168.1"/>
    <property type="molecule type" value="Genomic_DNA"/>
</dbReference>
<protein>
    <submittedName>
        <fullName evidence="1">Uncharacterized protein</fullName>
    </submittedName>
</protein>
<gene>
    <name evidence="1" type="ORF">CRENBAI_015222</name>
</gene>
<evidence type="ECO:0000313" key="1">
    <source>
        <dbReference type="EMBL" id="KAK5609168.1"/>
    </source>
</evidence>
<sequence length="78" mass="9072">MSNGGHAVCVHLEMQTHMKMLDASLHEQRLHLIFKQTTIFHRRDKEGKSRPLKRVKKTLTHVAMMRCHLLHPLILAAI</sequence>
<proteinExistence type="predicted"/>
<comment type="caution">
    <text evidence="1">The sequence shown here is derived from an EMBL/GenBank/DDBJ whole genome shotgun (WGS) entry which is preliminary data.</text>
</comment>